<dbReference type="EMBL" id="CACRXK020002071">
    <property type="protein sequence ID" value="CAB3992538.1"/>
    <property type="molecule type" value="Genomic_DNA"/>
</dbReference>
<keyword evidence="2" id="KW-0067">ATP-binding</keyword>
<reference evidence="2" key="1">
    <citation type="submission" date="2020-04" db="EMBL/GenBank/DDBJ databases">
        <authorList>
            <person name="Alioto T."/>
            <person name="Alioto T."/>
            <person name="Gomez Garrido J."/>
        </authorList>
    </citation>
    <scope>NUCLEOTIDE SEQUENCE</scope>
    <source>
        <strain evidence="2">A484AB</strain>
    </source>
</reference>
<dbReference type="GO" id="GO:0004386">
    <property type="term" value="F:helicase activity"/>
    <property type="evidence" value="ECO:0007669"/>
    <property type="project" value="UniProtKB-KW"/>
</dbReference>
<dbReference type="Pfam" id="PF04843">
    <property type="entry name" value="Herpes_teg_N"/>
    <property type="match status" value="1"/>
</dbReference>
<keyword evidence="2" id="KW-0547">Nucleotide-binding</keyword>
<evidence type="ECO:0000259" key="1">
    <source>
        <dbReference type="Pfam" id="PF04843"/>
    </source>
</evidence>
<organism evidence="2 3">
    <name type="scientific">Paramuricea clavata</name>
    <name type="common">Red gorgonian</name>
    <name type="synonym">Violescent sea-whip</name>
    <dbReference type="NCBI Taxonomy" id="317549"/>
    <lineage>
        <taxon>Eukaryota</taxon>
        <taxon>Metazoa</taxon>
        <taxon>Cnidaria</taxon>
        <taxon>Anthozoa</taxon>
        <taxon>Octocorallia</taxon>
        <taxon>Malacalcyonacea</taxon>
        <taxon>Plexauridae</taxon>
        <taxon>Paramuricea</taxon>
    </lineage>
</organism>
<proteinExistence type="predicted"/>
<keyword evidence="2" id="KW-0378">Hydrolase</keyword>
<dbReference type="OrthoDB" id="5989338at2759"/>
<name>A0A7D9HX16_PARCT</name>
<protein>
    <submittedName>
        <fullName evidence="2">ATP-dependent DNA helicase PIF1</fullName>
    </submittedName>
</protein>
<dbReference type="SUPFAM" id="SSF54001">
    <property type="entry name" value="Cysteine proteinases"/>
    <property type="match status" value="1"/>
</dbReference>
<dbReference type="Proteomes" id="UP001152795">
    <property type="component" value="Unassembled WGS sequence"/>
</dbReference>
<dbReference type="AlphaFoldDB" id="A0A7D9HX16"/>
<evidence type="ECO:0000313" key="3">
    <source>
        <dbReference type="Proteomes" id="UP001152795"/>
    </source>
</evidence>
<dbReference type="InterPro" id="IPR006928">
    <property type="entry name" value="Herpes_teg_USP"/>
</dbReference>
<feature type="domain" description="Peptidase C76" evidence="1">
    <location>
        <begin position="110"/>
        <end position="281"/>
    </location>
</feature>
<comment type="caution">
    <text evidence="2">The sequence shown here is derived from an EMBL/GenBank/DDBJ whole genome shotgun (WGS) entry which is preliminary data.</text>
</comment>
<dbReference type="Gene3D" id="3.90.70.120">
    <property type="match status" value="1"/>
</dbReference>
<gene>
    <name evidence="2" type="ORF">PACLA_8A042178</name>
</gene>
<evidence type="ECO:0000313" key="2">
    <source>
        <dbReference type="EMBL" id="CAB3992538.1"/>
    </source>
</evidence>
<keyword evidence="3" id="KW-1185">Reference proteome</keyword>
<dbReference type="InterPro" id="IPR038765">
    <property type="entry name" value="Papain-like_cys_pep_sf"/>
</dbReference>
<keyword evidence="2" id="KW-0347">Helicase</keyword>
<sequence length="511" mass="59549">MGVTVEMYRSRIGSYNNFMQAKKSKSQLTSQFWNQILIMFYLSVFYLPCLKNLVTKIEKNNEVCMWYAQMVYYHVFLPLLLRLSNDVEENPGPRNINEIVDRTYTVHADCHQGNALMFGSNAGKQCVAMSLCSIVYNEIKSVNIWDTIMNQILDYGNNLYGMITRSISKDFLLLTDVPEFVDIEDDTFCLEYSESFSGALFMYVNNDPYVTLEHAFNEIFFTSSYKSCLLTIGMNTVAIFMPFPDVFKIFDSHSRDLHGMPYASGYAVLTSVEEVENVVEYFHLISNSCHLNLGIPFEIKGFNCSIRNELSNKNSTESLQFACFERGSSISKQHNTNMMASIQEKKRVQRKNESSEQREKRWAKARDYKKINEDLKKKSEKLKIKRQNESIEKKKTRLAKQRDYQRALRQNESPEQREKRLAKARSYRKLVKETKGLDANMPVSKNNRYHNIGENIEQLIRNFHNSVCTGPLYICTCCDQLWYKHSVCPADRIRLVNPDIAKYLQNIKKCR</sequence>
<accession>A0A7D9HX16</accession>